<gene>
    <name evidence="1" type="ORF">A3G33_11275</name>
</gene>
<evidence type="ECO:0000313" key="2">
    <source>
        <dbReference type="Proteomes" id="UP000178187"/>
    </source>
</evidence>
<reference evidence="1 2" key="1">
    <citation type="journal article" date="2016" name="Nat. Commun.">
        <title>Thousands of microbial genomes shed light on interconnected biogeochemical processes in an aquifer system.</title>
        <authorList>
            <person name="Anantharaman K."/>
            <person name="Brown C.T."/>
            <person name="Hug L.A."/>
            <person name="Sharon I."/>
            <person name="Castelle C.J."/>
            <person name="Probst A.J."/>
            <person name="Thomas B.C."/>
            <person name="Singh A."/>
            <person name="Wilkins M.J."/>
            <person name="Karaoz U."/>
            <person name="Brodie E.L."/>
            <person name="Williams K.H."/>
            <person name="Hubbard S.S."/>
            <person name="Banfield J.F."/>
        </authorList>
    </citation>
    <scope>NUCLEOTIDE SEQUENCE [LARGE SCALE GENOMIC DNA]</scope>
</reference>
<organism evidence="1 2">
    <name type="scientific">Candidatus Danuiimicrobium aquiferis</name>
    <dbReference type="NCBI Taxonomy" id="1801832"/>
    <lineage>
        <taxon>Bacteria</taxon>
        <taxon>Pseudomonadati</taxon>
        <taxon>Candidatus Omnitrophota</taxon>
        <taxon>Candidatus Danuiimicrobium</taxon>
    </lineage>
</organism>
<accession>A0A1G1KRP3</accession>
<dbReference type="Proteomes" id="UP000178187">
    <property type="component" value="Unassembled WGS sequence"/>
</dbReference>
<comment type="caution">
    <text evidence="1">The sequence shown here is derived from an EMBL/GenBank/DDBJ whole genome shotgun (WGS) entry which is preliminary data.</text>
</comment>
<proteinExistence type="predicted"/>
<name>A0A1G1KRP3_9BACT</name>
<evidence type="ECO:0000313" key="1">
    <source>
        <dbReference type="EMBL" id="OGW95578.1"/>
    </source>
</evidence>
<dbReference type="AlphaFoldDB" id="A0A1G1KRP3"/>
<dbReference type="EMBL" id="MHFR01000060">
    <property type="protein sequence ID" value="OGW95578.1"/>
    <property type="molecule type" value="Genomic_DNA"/>
</dbReference>
<protein>
    <submittedName>
        <fullName evidence="1">Uncharacterized protein</fullName>
    </submittedName>
</protein>
<sequence length="103" mass="11935">MSLKSDEQLFNDLQDLIRQKNVGIEVHQFGSRSFLKSLWLKVASIYVRFRAVRGYDFFHSAYTASIIHLRAGDVLVSAPNKWTDVFNICFWGILGVAYHSPYY</sequence>